<dbReference type="InterPro" id="IPR036961">
    <property type="entry name" value="Kinesin_motor_dom_sf"/>
</dbReference>
<keyword evidence="5 10" id="KW-0547">Nucleotide-binding</keyword>
<dbReference type="Proteomes" id="UP000886998">
    <property type="component" value="Unassembled WGS sequence"/>
</dbReference>
<evidence type="ECO:0000259" key="14">
    <source>
        <dbReference type="PROSITE" id="PS50067"/>
    </source>
</evidence>
<evidence type="ECO:0000256" key="5">
    <source>
        <dbReference type="ARBA" id="ARBA00022741"/>
    </source>
</evidence>
<dbReference type="AlphaFoldDB" id="A0A8X6X2H4"/>
<dbReference type="Gene3D" id="3.40.850.10">
    <property type="entry name" value="Kinesin motor domain"/>
    <property type="match status" value="1"/>
</dbReference>
<dbReference type="GO" id="GO:0005876">
    <property type="term" value="C:spindle microtubule"/>
    <property type="evidence" value="ECO:0007669"/>
    <property type="project" value="TreeGrafter"/>
</dbReference>
<reference evidence="15" key="1">
    <citation type="submission" date="2020-08" db="EMBL/GenBank/DDBJ databases">
        <title>Multicomponent nature underlies the extraordinary mechanical properties of spider dragline silk.</title>
        <authorList>
            <person name="Kono N."/>
            <person name="Nakamura H."/>
            <person name="Mori M."/>
            <person name="Yoshida Y."/>
            <person name="Ohtoshi R."/>
            <person name="Malay A.D."/>
            <person name="Moran D.A.P."/>
            <person name="Tomita M."/>
            <person name="Numata K."/>
            <person name="Arakawa K."/>
        </authorList>
    </citation>
    <scope>NUCLEOTIDE SEQUENCE</scope>
</reference>
<keyword evidence="6 10" id="KW-0067">ATP-binding</keyword>
<dbReference type="GO" id="GO:0005524">
    <property type="term" value="F:ATP binding"/>
    <property type="evidence" value="ECO:0007669"/>
    <property type="project" value="UniProtKB-UniRule"/>
</dbReference>
<keyword evidence="13" id="KW-1133">Transmembrane helix</keyword>
<dbReference type="GO" id="GO:0007018">
    <property type="term" value="P:microtubule-based movement"/>
    <property type="evidence" value="ECO:0007669"/>
    <property type="project" value="InterPro"/>
</dbReference>
<keyword evidence="8 10" id="KW-0505">Motor protein</keyword>
<dbReference type="PROSITE" id="PS50067">
    <property type="entry name" value="KINESIN_MOTOR_2"/>
    <property type="match status" value="1"/>
</dbReference>
<evidence type="ECO:0000256" key="9">
    <source>
        <dbReference type="ARBA" id="ARBA00023212"/>
    </source>
</evidence>
<dbReference type="GO" id="GO:0005634">
    <property type="term" value="C:nucleus"/>
    <property type="evidence" value="ECO:0007669"/>
    <property type="project" value="TreeGrafter"/>
</dbReference>
<comment type="similarity">
    <text evidence="10 11">Belongs to the TRAFAC class myosin-kinesin ATPase superfamily. Kinesin family.</text>
</comment>
<dbReference type="GO" id="GO:0008574">
    <property type="term" value="F:plus-end-directed microtubule motor activity"/>
    <property type="evidence" value="ECO:0007669"/>
    <property type="project" value="TreeGrafter"/>
</dbReference>
<accession>A0A8X6X2H4</accession>
<dbReference type="InterPro" id="IPR019821">
    <property type="entry name" value="Kinesin_motor_CS"/>
</dbReference>
<protein>
    <recommendedName>
        <fullName evidence="11">Kinesin-like protein</fullName>
    </recommendedName>
</protein>
<evidence type="ECO:0000256" key="2">
    <source>
        <dbReference type="ARBA" id="ARBA00022490"/>
    </source>
</evidence>
<dbReference type="PANTHER" id="PTHR47970">
    <property type="entry name" value="KINESIN-LIKE PROTEIN KIF11"/>
    <property type="match status" value="1"/>
</dbReference>
<keyword evidence="16" id="KW-1185">Reference proteome</keyword>
<keyword evidence="9" id="KW-0206">Cytoskeleton</keyword>
<proteinExistence type="inferred from homology"/>
<dbReference type="PRINTS" id="PR00380">
    <property type="entry name" value="KINESINHEAVY"/>
</dbReference>
<evidence type="ECO:0000256" key="13">
    <source>
        <dbReference type="SAM" id="Phobius"/>
    </source>
</evidence>
<feature type="binding site" evidence="10">
    <location>
        <begin position="96"/>
        <end position="103"/>
    </location>
    <ligand>
        <name>ATP</name>
        <dbReference type="ChEBI" id="CHEBI:30616"/>
    </ligand>
</feature>
<dbReference type="PANTHER" id="PTHR47970:SF29">
    <property type="entry name" value="KINESIN FAMILY MEMBER 20B"/>
    <property type="match status" value="1"/>
</dbReference>
<feature type="domain" description="Kinesin motor" evidence="14">
    <location>
        <begin position="11"/>
        <end position="416"/>
    </location>
</feature>
<keyword evidence="13" id="KW-0812">Transmembrane</keyword>
<evidence type="ECO:0000313" key="16">
    <source>
        <dbReference type="Proteomes" id="UP000886998"/>
    </source>
</evidence>
<name>A0A8X6X2H4_9ARAC</name>
<dbReference type="GO" id="GO:0008017">
    <property type="term" value="F:microtubule binding"/>
    <property type="evidence" value="ECO:0007669"/>
    <property type="project" value="InterPro"/>
</dbReference>
<dbReference type="GO" id="GO:0072686">
    <property type="term" value="C:mitotic spindle"/>
    <property type="evidence" value="ECO:0007669"/>
    <property type="project" value="TreeGrafter"/>
</dbReference>
<sequence>MSLKLCVVQDPIGVYCRIRPLECDNEPVCLKAENKNTVILFPPEIPLNARTVKEVHYSFKEVFNAGASQKELFDRVCLPLVEDVLYGGNGLIFTYGITSSGKTYTMTGSPQDGGLLPRSLDVIFNSIKDCQAAKFVFKPDKMNAFESQSISDAKLDHQREMRMFNKNLMKTPRREKSIERFPDNNVISQLPPDVNFAIFISYVEIYNNYIYDLLEELSTDARKKTNFNSKMLREDAAHNMYVFGVTENEVKTVEEALDLFYKGQMRRRVSNTALNTESSRSHSIFTIRVVQAPLDPQGAEILLNKEFITISQLSLVDLAGSERCVRTKSTGQKLREAGNINASLMALRNCIECVRESQTLGINKKVPYRESKLTHLFKSFFEGKGKVRMIVCVNPQAEYFDETVHVMKFAEMTQDVVISRSVSTPLHVGLTPGRGKLYREAIKKSKEEGISVVEILPPTVYSLGPSFPNFNNVFADESDYLNFIDFLCNRQTRRNILIKDLQNKTDEFRKNLLAIDNENSKLKEEKTVLKQNFEARNMKVQSLENKLIASEQDNLMLEKQLLDCQEELENTKSQLQNANKLLHDQRKEVENYKIKMQEKVATEKERMRRIMTKRLAEKQAELECKMCITDEKFRQLREILNSDDWDFVGDGINQPVSDINVASVPTVPSILKMPKSKSTLEIPSETRFLKTRSSSNFLVRNMEPSIRDAAKIFEKENMPPFPFSKRTASESNVHPSKIVIYKIIFIIIFMMSIFFKKWYF</sequence>
<dbReference type="InterPro" id="IPR001752">
    <property type="entry name" value="Kinesin_motor_dom"/>
</dbReference>
<evidence type="ECO:0000256" key="3">
    <source>
        <dbReference type="ARBA" id="ARBA00022553"/>
    </source>
</evidence>
<dbReference type="GO" id="GO:0051231">
    <property type="term" value="P:spindle elongation"/>
    <property type="evidence" value="ECO:0007669"/>
    <property type="project" value="TreeGrafter"/>
</dbReference>
<comment type="subcellular location">
    <subcellularLocation>
        <location evidence="1">Cytoplasm</location>
        <location evidence="1">Cytoskeleton</location>
        <location evidence="1">Spindle</location>
    </subcellularLocation>
</comment>
<dbReference type="OrthoDB" id="2403182at2759"/>
<dbReference type="PROSITE" id="PS00411">
    <property type="entry name" value="KINESIN_MOTOR_1"/>
    <property type="match status" value="1"/>
</dbReference>
<dbReference type="InterPro" id="IPR047149">
    <property type="entry name" value="KIF11-like"/>
</dbReference>
<comment type="caution">
    <text evidence="15">The sequence shown here is derived from an EMBL/GenBank/DDBJ whole genome shotgun (WGS) entry which is preliminary data.</text>
</comment>
<organism evidence="15 16">
    <name type="scientific">Trichonephila inaurata madagascariensis</name>
    <dbReference type="NCBI Taxonomy" id="2747483"/>
    <lineage>
        <taxon>Eukaryota</taxon>
        <taxon>Metazoa</taxon>
        <taxon>Ecdysozoa</taxon>
        <taxon>Arthropoda</taxon>
        <taxon>Chelicerata</taxon>
        <taxon>Arachnida</taxon>
        <taxon>Araneae</taxon>
        <taxon>Araneomorphae</taxon>
        <taxon>Entelegynae</taxon>
        <taxon>Araneoidea</taxon>
        <taxon>Nephilidae</taxon>
        <taxon>Trichonephila</taxon>
        <taxon>Trichonephila inaurata</taxon>
    </lineage>
</organism>
<dbReference type="InterPro" id="IPR027417">
    <property type="entry name" value="P-loop_NTPase"/>
</dbReference>
<feature type="coiled-coil region" evidence="12">
    <location>
        <begin position="498"/>
        <end position="595"/>
    </location>
</feature>
<dbReference type="SMART" id="SM00129">
    <property type="entry name" value="KISc"/>
    <property type="match status" value="1"/>
</dbReference>
<evidence type="ECO:0000256" key="4">
    <source>
        <dbReference type="ARBA" id="ARBA00022701"/>
    </source>
</evidence>
<evidence type="ECO:0000256" key="8">
    <source>
        <dbReference type="ARBA" id="ARBA00023175"/>
    </source>
</evidence>
<dbReference type="EMBL" id="BMAV01005017">
    <property type="protein sequence ID" value="GFY45748.1"/>
    <property type="molecule type" value="Genomic_DNA"/>
</dbReference>
<keyword evidence="2" id="KW-0963">Cytoplasm</keyword>
<keyword evidence="4 11" id="KW-0493">Microtubule</keyword>
<evidence type="ECO:0000256" key="6">
    <source>
        <dbReference type="ARBA" id="ARBA00022840"/>
    </source>
</evidence>
<dbReference type="Pfam" id="PF00225">
    <property type="entry name" value="Kinesin"/>
    <property type="match status" value="1"/>
</dbReference>
<keyword evidence="3" id="KW-0597">Phosphoprotein</keyword>
<gene>
    <name evidence="15" type="primary">Kif23</name>
    <name evidence="15" type="ORF">TNIN_137721</name>
</gene>
<dbReference type="SUPFAM" id="SSF52540">
    <property type="entry name" value="P-loop containing nucleoside triphosphate hydrolases"/>
    <property type="match status" value="1"/>
</dbReference>
<evidence type="ECO:0000256" key="1">
    <source>
        <dbReference type="ARBA" id="ARBA00004186"/>
    </source>
</evidence>
<evidence type="ECO:0000256" key="10">
    <source>
        <dbReference type="PROSITE-ProRule" id="PRU00283"/>
    </source>
</evidence>
<evidence type="ECO:0000256" key="11">
    <source>
        <dbReference type="RuleBase" id="RU000394"/>
    </source>
</evidence>
<dbReference type="GO" id="GO:0090307">
    <property type="term" value="P:mitotic spindle assembly"/>
    <property type="evidence" value="ECO:0007669"/>
    <property type="project" value="TreeGrafter"/>
</dbReference>
<evidence type="ECO:0000256" key="12">
    <source>
        <dbReference type="SAM" id="Coils"/>
    </source>
</evidence>
<keyword evidence="13" id="KW-0472">Membrane</keyword>
<evidence type="ECO:0000313" key="15">
    <source>
        <dbReference type="EMBL" id="GFY45748.1"/>
    </source>
</evidence>
<feature type="transmembrane region" description="Helical" evidence="13">
    <location>
        <begin position="738"/>
        <end position="755"/>
    </location>
</feature>
<evidence type="ECO:0000256" key="7">
    <source>
        <dbReference type="ARBA" id="ARBA00023054"/>
    </source>
</evidence>
<keyword evidence="7 12" id="KW-0175">Coiled coil</keyword>